<dbReference type="Gene3D" id="1.10.150.130">
    <property type="match status" value="1"/>
</dbReference>
<evidence type="ECO:0000256" key="1">
    <source>
        <dbReference type="ARBA" id="ARBA00003283"/>
    </source>
</evidence>
<accession>A0A9D1I8C8</accession>
<dbReference type="EMBL" id="DVMM01000129">
    <property type="protein sequence ID" value="HIU29864.1"/>
    <property type="molecule type" value="Genomic_DNA"/>
</dbReference>
<dbReference type="PROSITE" id="PS51900">
    <property type="entry name" value="CB"/>
    <property type="match status" value="1"/>
</dbReference>
<dbReference type="Pfam" id="PF00589">
    <property type="entry name" value="Phage_integrase"/>
    <property type="match status" value="1"/>
</dbReference>
<name>A0A9D1I8C8_9CLOT</name>
<reference evidence="9" key="2">
    <citation type="journal article" date="2021" name="PeerJ">
        <title>Extensive microbial diversity within the chicken gut microbiome revealed by metagenomics and culture.</title>
        <authorList>
            <person name="Gilroy R."/>
            <person name="Ravi A."/>
            <person name="Getino M."/>
            <person name="Pursley I."/>
            <person name="Horton D.L."/>
            <person name="Alikhan N.F."/>
            <person name="Baker D."/>
            <person name="Gharbi K."/>
            <person name="Hall N."/>
            <person name="Watson M."/>
            <person name="Adriaenssens E.M."/>
            <person name="Foster-Nyarko E."/>
            <person name="Jarju S."/>
            <person name="Secka A."/>
            <person name="Antonio M."/>
            <person name="Oren A."/>
            <person name="Chaudhuri R.R."/>
            <person name="La Ragione R."/>
            <person name="Hildebrand F."/>
            <person name="Pallen M.J."/>
        </authorList>
    </citation>
    <scope>NUCLEOTIDE SEQUENCE</scope>
    <source>
        <strain evidence="9">CHK195-4489</strain>
    </source>
</reference>
<keyword evidence="4 6" id="KW-0238">DNA-binding</keyword>
<evidence type="ECO:0000313" key="9">
    <source>
        <dbReference type="EMBL" id="HIU29864.1"/>
    </source>
</evidence>
<dbReference type="PANTHER" id="PTHR30629">
    <property type="entry name" value="PROPHAGE INTEGRASE"/>
    <property type="match status" value="1"/>
</dbReference>
<dbReference type="AlphaFoldDB" id="A0A9D1I8C8"/>
<dbReference type="Gene3D" id="1.10.443.10">
    <property type="entry name" value="Intergrase catalytic core"/>
    <property type="match status" value="1"/>
</dbReference>
<comment type="caution">
    <text evidence="9">The sequence shown here is derived from an EMBL/GenBank/DDBJ whole genome shotgun (WGS) entry which is preliminary data.</text>
</comment>
<protein>
    <submittedName>
        <fullName evidence="9">Tyrosine-type recombinase/integrase family protein</fullName>
    </submittedName>
</protein>
<proteinExistence type="inferred from homology"/>
<dbReference type="GO" id="GO:0006310">
    <property type="term" value="P:DNA recombination"/>
    <property type="evidence" value="ECO:0007669"/>
    <property type="project" value="UniProtKB-KW"/>
</dbReference>
<dbReference type="InterPro" id="IPR044068">
    <property type="entry name" value="CB"/>
</dbReference>
<evidence type="ECO:0000256" key="6">
    <source>
        <dbReference type="PROSITE-ProRule" id="PRU01248"/>
    </source>
</evidence>
<keyword evidence="5" id="KW-0233">DNA recombination</keyword>
<gene>
    <name evidence="9" type="ORF">IAD50_06150</name>
</gene>
<comment type="similarity">
    <text evidence="2">Belongs to the 'phage' integrase family.</text>
</comment>
<evidence type="ECO:0000256" key="5">
    <source>
        <dbReference type="ARBA" id="ARBA00023172"/>
    </source>
</evidence>
<evidence type="ECO:0000256" key="2">
    <source>
        <dbReference type="ARBA" id="ARBA00008857"/>
    </source>
</evidence>
<feature type="domain" description="Core-binding (CB)" evidence="8">
    <location>
        <begin position="65"/>
        <end position="148"/>
    </location>
</feature>
<dbReference type="SUPFAM" id="SSF56349">
    <property type="entry name" value="DNA breaking-rejoining enzymes"/>
    <property type="match status" value="1"/>
</dbReference>
<dbReference type="GO" id="GO:0015074">
    <property type="term" value="P:DNA integration"/>
    <property type="evidence" value="ECO:0007669"/>
    <property type="project" value="UniProtKB-KW"/>
</dbReference>
<dbReference type="PROSITE" id="PS51898">
    <property type="entry name" value="TYR_RECOMBINASE"/>
    <property type="match status" value="1"/>
</dbReference>
<keyword evidence="3" id="KW-0229">DNA integration</keyword>
<dbReference type="InterPro" id="IPR050808">
    <property type="entry name" value="Phage_Integrase"/>
</dbReference>
<evidence type="ECO:0000313" key="10">
    <source>
        <dbReference type="Proteomes" id="UP000824089"/>
    </source>
</evidence>
<dbReference type="InterPro" id="IPR002104">
    <property type="entry name" value="Integrase_catalytic"/>
</dbReference>
<dbReference type="InterPro" id="IPR013762">
    <property type="entry name" value="Integrase-like_cat_sf"/>
</dbReference>
<evidence type="ECO:0000256" key="3">
    <source>
        <dbReference type="ARBA" id="ARBA00022908"/>
    </source>
</evidence>
<comment type="function">
    <text evidence="1">Site-specific tyrosine recombinase, which acts by catalyzing the cutting and rejoining of the recombining DNA molecules.</text>
</comment>
<organism evidence="9 10">
    <name type="scientific">Candidatus Egerieisoma faecipullorum</name>
    <dbReference type="NCBI Taxonomy" id="2840963"/>
    <lineage>
        <taxon>Bacteria</taxon>
        <taxon>Bacillati</taxon>
        <taxon>Bacillota</taxon>
        <taxon>Clostridia</taxon>
        <taxon>Eubacteriales</taxon>
        <taxon>Clostridiaceae</taxon>
        <taxon>Clostridiaceae incertae sedis</taxon>
        <taxon>Candidatus Egerieisoma</taxon>
    </lineage>
</organism>
<dbReference type="InterPro" id="IPR011010">
    <property type="entry name" value="DNA_brk_join_enz"/>
</dbReference>
<dbReference type="PANTHER" id="PTHR30629:SF2">
    <property type="entry name" value="PROPHAGE INTEGRASE INTS-RELATED"/>
    <property type="match status" value="1"/>
</dbReference>
<feature type="domain" description="Tyr recombinase" evidence="7">
    <location>
        <begin position="172"/>
        <end position="299"/>
    </location>
</feature>
<sequence length="299" mass="34908">MGKRSDGEGTAPRQRKDGIWYRAIRIEGTGKRKYLYAKTKAELDKKYKEFAKQIASGTYTEIRKQTVEEYMLNWLTTYKRIELKPKSYDTLESTIHHQIIPYFKGMQFFSVAHEDIQKFINQLNDDRRSYSIIRKAYLALNGVYKYAMMKDRLLKNPCFGAKLPKKAEKNVKSFQVMSKEQIKLYCEHATERYGNGKCVCRLGYGLVLILFTGLRLGEAAGLMWDDIDFQKRTLKVQRTLEYVKNRDGEENSNHYGLVEGTTKSKSSERTIPLNQTALNALVVAYPFYHPILYWLLRIV</sequence>
<dbReference type="InterPro" id="IPR004107">
    <property type="entry name" value="Integrase_SAM-like_N"/>
</dbReference>
<reference evidence="9" key="1">
    <citation type="submission" date="2020-10" db="EMBL/GenBank/DDBJ databases">
        <authorList>
            <person name="Gilroy R."/>
        </authorList>
    </citation>
    <scope>NUCLEOTIDE SEQUENCE</scope>
    <source>
        <strain evidence="9">CHK195-4489</strain>
    </source>
</reference>
<dbReference type="GO" id="GO:0003677">
    <property type="term" value="F:DNA binding"/>
    <property type="evidence" value="ECO:0007669"/>
    <property type="project" value="UniProtKB-UniRule"/>
</dbReference>
<dbReference type="Pfam" id="PF14659">
    <property type="entry name" value="Phage_int_SAM_3"/>
    <property type="match status" value="1"/>
</dbReference>
<evidence type="ECO:0000259" key="7">
    <source>
        <dbReference type="PROSITE" id="PS51898"/>
    </source>
</evidence>
<dbReference type="InterPro" id="IPR010998">
    <property type="entry name" value="Integrase_recombinase_N"/>
</dbReference>
<dbReference type="Proteomes" id="UP000824089">
    <property type="component" value="Unassembled WGS sequence"/>
</dbReference>
<evidence type="ECO:0000256" key="4">
    <source>
        <dbReference type="ARBA" id="ARBA00023125"/>
    </source>
</evidence>
<evidence type="ECO:0000259" key="8">
    <source>
        <dbReference type="PROSITE" id="PS51900"/>
    </source>
</evidence>